<dbReference type="NCBIfam" id="TIGR00756">
    <property type="entry name" value="PPR"/>
    <property type="match status" value="2"/>
</dbReference>
<feature type="repeat" description="PPR" evidence="3">
    <location>
        <begin position="455"/>
        <end position="489"/>
    </location>
</feature>
<comment type="similarity">
    <text evidence="1">Belongs to the PPR family. P subfamily.</text>
</comment>
<dbReference type="OrthoDB" id="783540at2759"/>
<comment type="caution">
    <text evidence="5">The sequence shown here is derived from an EMBL/GenBank/DDBJ whole genome shotgun (WGS) entry which is preliminary data.</text>
</comment>
<proteinExistence type="inferred from homology"/>
<feature type="repeat" description="PPR" evidence="3">
    <location>
        <begin position="541"/>
        <end position="575"/>
    </location>
</feature>
<dbReference type="AlphaFoldDB" id="A0A1Q3CYF3"/>
<evidence type="ECO:0000313" key="6">
    <source>
        <dbReference type="Proteomes" id="UP000187406"/>
    </source>
</evidence>
<name>A0A1Q3CYF3_CEPFO</name>
<evidence type="ECO:0000256" key="2">
    <source>
        <dbReference type="ARBA" id="ARBA00022737"/>
    </source>
</evidence>
<dbReference type="STRING" id="3775.A0A1Q3CYF3"/>
<evidence type="ECO:0000256" key="1">
    <source>
        <dbReference type="ARBA" id="ARBA00007626"/>
    </source>
</evidence>
<organism evidence="5 6">
    <name type="scientific">Cephalotus follicularis</name>
    <name type="common">Albany pitcher plant</name>
    <dbReference type="NCBI Taxonomy" id="3775"/>
    <lineage>
        <taxon>Eukaryota</taxon>
        <taxon>Viridiplantae</taxon>
        <taxon>Streptophyta</taxon>
        <taxon>Embryophyta</taxon>
        <taxon>Tracheophyta</taxon>
        <taxon>Spermatophyta</taxon>
        <taxon>Magnoliopsida</taxon>
        <taxon>eudicotyledons</taxon>
        <taxon>Gunneridae</taxon>
        <taxon>Pentapetalae</taxon>
        <taxon>rosids</taxon>
        <taxon>fabids</taxon>
        <taxon>Oxalidales</taxon>
        <taxon>Cephalotaceae</taxon>
        <taxon>Cephalotus</taxon>
    </lineage>
</organism>
<gene>
    <name evidence="5" type="ORF">CFOL_v3_28705</name>
</gene>
<dbReference type="FunCoup" id="A0A1Q3CYF3">
    <property type="interactions" value="1097"/>
</dbReference>
<dbReference type="PROSITE" id="PS51375">
    <property type="entry name" value="PPR"/>
    <property type="match status" value="2"/>
</dbReference>
<accession>A0A1Q3CYF3</accession>
<dbReference type="Pfam" id="PF01535">
    <property type="entry name" value="PPR"/>
    <property type="match status" value="2"/>
</dbReference>
<protein>
    <submittedName>
        <fullName evidence="5">PPR domain-containing protein/PPR_2 domain-containing protein/PPR_3 domain-containing protein</fullName>
    </submittedName>
</protein>
<feature type="domain" description="At1g68980-like TPR repeats" evidence="4">
    <location>
        <begin position="59"/>
        <end position="165"/>
    </location>
</feature>
<dbReference type="EMBL" id="BDDD01003521">
    <property type="protein sequence ID" value="GAV85267.1"/>
    <property type="molecule type" value="Genomic_DNA"/>
</dbReference>
<dbReference type="InParanoid" id="A0A1Q3CYF3"/>
<dbReference type="Pfam" id="PF13041">
    <property type="entry name" value="PPR_2"/>
    <property type="match status" value="1"/>
</dbReference>
<keyword evidence="6" id="KW-1185">Reference proteome</keyword>
<dbReference type="Proteomes" id="UP000187406">
    <property type="component" value="Unassembled WGS sequence"/>
</dbReference>
<keyword evidence="2" id="KW-0677">Repeat</keyword>
<dbReference type="Gene3D" id="1.25.40.10">
    <property type="entry name" value="Tetratricopeptide repeat domain"/>
    <property type="match status" value="3"/>
</dbReference>
<dbReference type="InterPro" id="IPR002885">
    <property type="entry name" value="PPR_rpt"/>
</dbReference>
<sequence length="696" mass="79749">MRLLYPRCYSLDSLSGSNAALFSILGTKFPIIFRQLNFTPVRFFCTRIQPKHLCWQGSTHTALLGKLEVALKNRQADEAWETFNDYKTLFGFPDHSILNRFLSTLAYSSDPRWLQKAADLVLMISKEKSNSLQLDILTKLSLCLARAQMPVPASMILRFMLEKGNLPGMDILSLVYLHMVKSEIGTYIASNFLVEICDCFRLLRANKNIRAKLTKPDTLIFNLVLDACVRFGSSLKGQQLMEMMSETGVIADAQTIVIIARIHEMNGQRYELKKFKDHIAQVSTPFVCHYRQFYDSLLNLHFKFGDVDAAADLVLDIYNNGVSISVQKLWKDSQKPCLVSIGSDHLRSGLKMQILPELLQKDSVLRVERKQELVICRSGKLFLSNRALAKLISGYRRCGKIRELSKLLLSIQKECHLSGGFTLSSDVIGACIHLGWLETAHDILDDMKLSGAPMGSATYMSLLTAYCKGKMFKEANALLKQMRKADLVKIFSDEMIISACLSEAADKSILYTDASSLTGKSDLAESLLREGREKEKAISPLVYELNSSIYFFCKAKMIEDASKTFRRMQEMKIQPTVQTYAYLLHGYSSLEMYRDITILWGDMKRNMQSGNLEVSRDLYEFLLLNFVRGGYFERLMEVINHMKEHNMYTDKWVYKREFLKLHKDLYRNLRASEARNEVQKKRLEYVQAFRKWAGID</sequence>
<evidence type="ECO:0000259" key="4">
    <source>
        <dbReference type="Pfam" id="PF25245"/>
    </source>
</evidence>
<reference evidence="6" key="1">
    <citation type="submission" date="2016-04" db="EMBL/GenBank/DDBJ databases">
        <title>Cephalotus genome sequencing.</title>
        <authorList>
            <person name="Fukushima K."/>
            <person name="Hasebe M."/>
            <person name="Fang X."/>
        </authorList>
    </citation>
    <scope>NUCLEOTIDE SEQUENCE [LARGE SCALE GENOMIC DNA]</scope>
    <source>
        <strain evidence="6">cv. St1</strain>
    </source>
</reference>
<evidence type="ECO:0000256" key="3">
    <source>
        <dbReference type="PROSITE-ProRule" id="PRU00708"/>
    </source>
</evidence>
<dbReference type="InterPro" id="IPR011990">
    <property type="entry name" value="TPR-like_helical_dom_sf"/>
</dbReference>
<dbReference type="PANTHER" id="PTHR46598">
    <property type="entry name" value="BNAC05G43320D PROTEIN"/>
    <property type="match status" value="1"/>
</dbReference>
<dbReference type="InterPro" id="IPR057440">
    <property type="entry name" value="At1g68980-like_TPR"/>
</dbReference>
<dbReference type="PANTHER" id="PTHR46598:SF3">
    <property type="entry name" value="OS07G0495300 PROTEIN"/>
    <property type="match status" value="1"/>
</dbReference>
<dbReference type="Pfam" id="PF25245">
    <property type="entry name" value="TPR_At1g68980"/>
    <property type="match status" value="1"/>
</dbReference>
<evidence type="ECO:0000313" key="5">
    <source>
        <dbReference type="EMBL" id="GAV85267.1"/>
    </source>
</evidence>